<reference evidence="1" key="1">
    <citation type="submission" date="2020-10" db="EMBL/GenBank/DDBJ databases">
        <authorList>
            <person name="Gilroy R."/>
        </authorList>
    </citation>
    <scope>NUCLEOTIDE SEQUENCE</scope>
    <source>
        <strain evidence="1">ChiSxjej1B13-7041</strain>
    </source>
</reference>
<reference evidence="1" key="2">
    <citation type="journal article" date="2021" name="PeerJ">
        <title>Extensive microbial diversity within the chicken gut microbiome revealed by metagenomics and culture.</title>
        <authorList>
            <person name="Gilroy R."/>
            <person name="Ravi A."/>
            <person name="Getino M."/>
            <person name="Pursley I."/>
            <person name="Horton D.L."/>
            <person name="Alikhan N.F."/>
            <person name="Baker D."/>
            <person name="Gharbi K."/>
            <person name="Hall N."/>
            <person name="Watson M."/>
            <person name="Adriaenssens E.M."/>
            <person name="Foster-Nyarko E."/>
            <person name="Jarju S."/>
            <person name="Secka A."/>
            <person name="Antonio M."/>
            <person name="Oren A."/>
            <person name="Chaudhuri R.R."/>
            <person name="La Ragione R."/>
            <person name="Hildebrand F."/>
            <person name="Pallen M.J."/>
        </authorList>
    </citation>
    <scope>NUCLEOTIDE SEQUENCE</scope>
    <source>
        <strain evidence="1">ChiSxjej1B13-7041</strain>
    </source>
</reference>
<proteinExistence type="predicted"/>
<gene>
    <name evidence="1" type="ORF">IAB98_05565</name>
</gene>
<accession>A0A9D1EJA4</accession>
<name>A0A9D1EJA4_9FIRM</name>
<sequence>MTLDNSHYGMIEFVQEEFSRIFQGDIVYHHGTGYTGHMGCFCIEYIYLPLNYRLVFENDRNLFVIDIYDEIGAKTTLFRIVRFENTLNKKI</sequence>
<evidence type="ECO:0000313" key="1">
    <source>
        <dbReference type="EMBL" id="HIR92866.1"/>
    </source>
</evidence>
<dbReference type="EMBL" id="DVHU01000052">
    <property type="protein sequence ID" value="HIR92866.1"/>
    <property type="molecule type" value="Genomic_DNA"/>
</dbReference>
<evidence type="ECO:0000313" key="2">
    <source>
        <dbReference type="Proteomes" id="UP000886841"/>
    </source>
</evidence>
<dbReference type="Proteomes" id="UP000886841">
    <property type="component" value="Unassembled WGS sequence"/>
</dbReference>
<comment type="caution">
    <text evidence="1">The sequence shown here is derived from an EMBL/GenBank/DDBJ whole genome shotgun (WGS) entry which is preliminary data.</text>
</comment>
<dbReference type="AlphaFoldDB" id="A0A9D1EJA4"/>
<organism evidence="1 2">
    <name type="scientific">Candidatus Egerieimonas intestinavium</name>
    <dbReference type="NCBI Taxonomy" id="2840777"/>
    <lineage>
        <taxon>Bacteria</taxon>
        <taxon>Bacillati</taxon>
        <taxon>Bacillota</taxon>
        <taxon>Clostridia</taxon>
        <taxon>Lachnospirales</taxon>
        <taxon>Lachnospiraceae</taxon>
        <taxon>Lachnospiraceae incertae sedis</taxon>
        <taxon>Candidatus Egerieimonas</taxon>
    </lineage>
</organism>
<protein>
    <submittedName>
        <fullName evidence="1">Uncharacterized protein</fullName>
    </submittedName>
</protein>